<sequence length="265" mass="28258">MTEPVNQTILLLDIEKFGTRDDVEQAFMRRMLYSVLHETLRGTGVEPAEQRLEDRGDSVMALINPTYPKAKLLHALITETPSFLHANNRLAAPSARVRLRMVLASGEVAVQELGGALGGAVGWDLNQAFRLLNSDVLRTALAHRDEPCVLSVSDAVYQGIVRHGHRGLPPEAFHPITVAGKEGEFTAWLHGAPAPTRPAPAQIAPADDGSGHPRTEDRSCAPTAFQFLGGAPSFGGSLIAGDQHIVSGGQVNGDIHTGNTFGGGR</sequence>
<dbReference type="Proteomes" id="UP001499863">
    <property type="component" value="Unassembled WGS sequence"/>
</dbReference>
<feature type="compositionally biased region" description="Basic and acidic residues" evidence="1">
    <location>
        <begin position="209"/>
        <end position="219"/>
    </location>
</feature>
<accession>A0ABN1YEK7</accession>
<keyword evidence="3" id="KW-1185">Reference proteome</keyword>
<organism evidence="2 3">
    <name type="scientific">Kitasatospora putterlickiae</name>
    <dbReference type="NCBI Taxonomy" id="221725"/>
    <lineage>
        <taxon>Bacteria</taxon>
        <taxon>Bacillati</taxon>
        <taxon>Actinomycetota</taxon>
        <taxon>Actinomycetes</taxon>
        <taxon>Kitasatosporales</taxon>
        <taxon>Streptomycetaceae</taxon>
        <taxon>Kitasatospora</taxon>
    </lineage>
</organism>
<dbReference type="EMBL" id="BAAAKJ010000330">
    <property type="protein sequence ID" value="GAA1407931.1"/>
    <property type="molecule type" value="Genomic_DNA"/>
</dbReference>
<dbReference type="Gene3D" id="3.30.70.1230">
    <property type="entry name" value="Nucleotide cyclase"/>
    <property type="match status" value="1"/>
</dbReference>
<name>A0ABN1YEK7_9ACTN</name>
<reference evidence="2 3" key="1">
    <citation type="journal article" date="2019" name="Int. J. Syst. Evol. Microbiol.">
        <title>The Global Catalogue of Microorganisms (GCM) 10K type strain sequencing project: providing services to taxonomists for standard genome sequencing and annotation.</title>
        <authorList>
            <consortium name="The Broad Institute Genomics Platform"/>
            <consortium name="The Broad Institute Genome Sequencing Center for Infectious Disease"/>
            <person name="Wu L."/>
            <person name="Ma J."/>
        </authorList>
    </citation>
    <scope>NUCLEOTIDE SEQUENCE [LARGE SCALE GENOMIC DNA]</scope>
    <source>
        <strain evidence="2 3">JCM 12393</strain>
    </source>
</reference>
<feature type="region of interest" description="Disordered" evidence="1">
    <location>
        <begin position="191"/>
        <end position="219"/>
    </location>
</feature>
<evidence type="ECO:0000313" key="2">
    <source>
        <dbReference type="EMBL" id="GAA1407931.1"/>
    </source>
</evidence>
<evidence type="ECO:0000256" key="1">
    <source>
        <dbReference type="SAM" id="MobiDB-lite"/>
    </source>
</evidence>
<evidence type="ECO:0000313" key="3">
    <source>
        <dbReference type="Proteomes" id="UP001499863"/>
    </source>
</evidence>
<dbReference type="InterPro" id="IPR029787">
    <property type="entry name" value="Nucleotide_cyclase"/>
</dbReference>
<evidence type="ECO:0008006" key="4">
    <source>
        <dbReference type="Google" id="ProtNLM"/>
    </source>
</evidence>
<comment type="caution">
    <text evidence="2">The sequence shown here is derived from an EMBL/GenBank/DDBJ whole genome shotgun (WGS) entry which is preliminary data.</text>
</comment>
<dbReference type="RefSeq" id="WP_344342494.1">
    <property type="nucleotide sequence ID" value="NZ_BAAAKJ010000330.1"/>
</dbReference>
<gene>
    <name evidence="2" type="ORF">GCM10009639_57290</name>
</gene>
<protein>
    <recommendedName>
        <fullName evidence="4">Guanylate cyclase domain-containing protein</fullName>
    </recommendedName>
</protein>
<proteinExistence type="predicted"/>